<accession>A0ABZ2SM77</accession>
<dbReference type="Gene3D" id="3.40.30.10">
    <property type="entry name" value="Glutaredoxin"/>
    <property type="match status" value="1"/>
</dbReference>
<dbReference type="RefSeq" id="WP_207871653.1">
    <property type="nucleotide sequence ID" value="NZ_CP147251.1"/>
</dbReference>
<keyword evidence="2" id="KW-1185">Reference proteome</keyword>
<evidence type="ECO:0008006" key="3">
    <source>
        <dbReference type="Google" id="ProtNLM"/>
    </source>
</evidence>
<proteinExistence type="predicted"/>
<organism evidence="1 2">
    <name type="scientific">Candidatus Enterococcus lowellii</name>
    <dbReference type="NCBI Taxonomy" id="2230877"/>
    <lineage>
        <taxon>Bacteria</taxon>
        <taxon>Bacillati</taxon>
        <taxon>Bacillota</taxon>
        <taxon>Bacilli</taxon>
        <taxon>Lactobacillales</taxon>
        <taxon>Enterococcaceae</taxon>
        <taxon>Enterococcus</taxon>
    </lineage>
</organism>
<dbReference type="Proteomes" id="UP000664701">
    <property type="component" value="Chromosome"/>
</dbReference>
<protein>
    <recommendedName>
        <fullName evidence="3">Arsenical resistance operon trans-acting repressor ArsD</fullName>
    </recommendedName>
</protein>
<reference evidence="1 2" key="2">
    <citation type="submission" date="2024-03" db="EMBL/GenBank/DDBJ databases">
        <title>The Genome Sequence of Enterococcus sp. DIV2402.</title>
        <authorList>
            <consortium name="The Broad Institute Genomics Platform"/>
            <consortium name="The Broad Institute Microbial Omics Core"/>
            <consortium name="The Broad Institute Genomic Center for Infectious Diseases"/>
            <person name="Earl A."/>
            <person name="Manson A."/>
            <person name="Gilmore M."/>
            <person name="Schwartman J."/>
            <person name="Shea T."/>
            <person name="Abouelleil A."/>
            <person name="Cao P."/>
            <person name="Chapman S."/>
            <person name="Cusick C."/>
            <person name="Young S."/>
            <person name="Neafsey D."/>
            <person name="Nusbaum C."/>
            <person name="Birren B."/>
        </authorList>
    </citation>
    <scope>NUCLEOTIDE SEQUENCE [LARGE SCALE GENOMIC DNA]</scope>
    <source>
        <strain evidence="1 2">DIV2402</strain>
    </source>
</reference>
<evidence type="ECO:0000313" key="1">
    <source>
        <dbReference type="EMBL" id="WYJ75471.1"/>
    </source>
</evidence>
<evidence type="ECO:0000313" key="2">
    <source>
        <dbReference type="Proteomes" id="UP000664701"/>
    </source>
</evidence>
<gene>
    <name evidence="1" type="ORF">DOK78_000046</name>
</gene>
<sequence length="106" mass="12388">MKIEYFLPVDCNSDELEGFKAIHNNDNLKEFYKKKEHETLETKIYNWSRSVIPFLKDSEVLNTLQREDLKCLPIVKINGSIFITQRVLSLNELSDILDIGISIQKD</sequence>
<name>A0ABZ2SM77_9ENTE</name>
<dbReference type="Pfam" id="PF06953">
    <property type="entry name" value="ArsD"/>
    <property type="match status" value="1"/>
</dbReference>
<dbReference type="InterPro" id="IPR010712">
    <property type="entry name" value="Arsenical-R_ArsD"/>
</dbReference>
<dbReference type="EMBL" id="CP147251">
    <property type="protein sequence ID" value="WYJ75471.1"/>
    <property type="molecule type" value="Genomic_DNA"/>
</dbReference>
<reference evidence="1 2" key="1">
    <citation type="submission" date="2021-03" db="EMBL/GenBank/DDBJ databases">
        <authorList>
            <person name="Gilmore M.S."/>
            <person name="Schwartzman J."/>
            <person name="Van Tyne D."/>
            <person name="Martin M."/>
            <person name="Earl A.M."/>
            <person name="Manson A.L."/>
            <person name="Straub T."/>
            <person name="Salamzade R."/>
            <person name="Saavedra J."/>
            <person name="Lebreton F."/>
            <person name="Prichula J."/>
            <person name="Schaufler K."/>
            <person name="Gaca A."/>
            <person name="Sgardioli B."/>
            <person name="Wagenaar J."/>
            <person name="Strong T."/>
        </authorList>
    </citation>
    <scope>NUCLEOTIDE SEQUENCE [LARGE SCALE GENOMIC DNA]</scope>
    <source>
        <strain evidence="1 2">DIV2402</strain>
    </source>
</reference>